<keyword evidence="1" id="KW-0732">Signal</keyword>
<proteinExistence type="predicted"/>
<sequence length="290" mass="32654">MQLRARFCCVAHLITELALGLVTPLTRPSRLVVVLASVYGKAWDHSVWTLRAFMPHKNIMKLFERQRCLPGSDRSNNFPEIGTQSVKDIKSEIIIINWMIDECNLIDKGFHGMQIIRNGTIPRWIKVSSSLSCMARVRDLLTYKVSSIEDDPQRGDSNTEIDLLSDCEEIDNITSSVVLDPILPLTLQLVAKISLPEQLRKRDAPLDPPPGRTVHQWQHPPPPLESFEFPTVVIPSLPSPSPLLHQCSPISINPCNNNNCCTMNKKRSGLLDSECSDSSTNTKYQRVILH</sequence>
<evidence type="ECO:0000313" key="3">
    <source>
        <dbReference type="Proteomes" id="UP000655225"/>
    </source>
</evidence>
<evidence type="ECO:0000256" key="1">
    <source>
        <dbReference type="SAM" id="SignalP"/>
    </source>
</evidence>
<organism evidence="2 3">
    <name type="scientific">Tetracentron sinense</name>
    <name type="common">Spur-leaf</name>
    <dbReference type="NCBI Taxonomy" id="13715"/>
    <lineage>
        <taxon>Eukaryota</taxon>
        <taxon>Viridiplantae</taxon>
        <taxon>Streptophyta</taxon>
        <taxon>Embryophyta</taxon>
        <taxon>Tracheophyta</taxon>
        <taxon>Spermatophyta</taxon>
        <taxon>Magnoliopsida</taxon>
        <taxon>Trochodendrales</taxon>
        <taxon>Trochodendraceae</taxon>
        <taxon>Tetracentron</taxon>
    </lineage>
</organism>
<feature type="signal peptide" evidence="1">
    <location>
        <begin position="1"/>
        <end position="20"/>
    </location>
</feature>
<gene>
    <name evidence="2" type="ORF">HHK36_012105</name>
</gene>
<reference evidence="2 3" key="1">
    <citation type="submission" date="2020-04" db="EMBL/GenBank/DDBJ databases">
        <title>Plant Genome Project.</title>
        <authorList>
            <person name="Zhang R.-G."/>
        </authorList>
    </citation>
    <scope>NUCLEOTIDE SEQUENCE [LARGE SCALE GENOMIC DNA]</scope>
    <source>
        <strain evidence="2">YNK0</strain>
        <tissue evidence="2">Leaf</tissue>
    </source>
</reference>
<feature type="chain" id="PRO_5032285042" evidence="1">
    <location>
        <begin position="21"/>
        <end position="290"/>
    </location>
</feature>
<dbReference type="AlphaFoldDB" id="A0A834ZEA8"/>
<dbReference type="EMBL" id="JABCRI010000007">
    <property type="protein sequence ID" value="KAF8403995.1"/>
    <property type="molecule type" value="Genomic_DNA"/>
</dbReference>
<accession>A0A834ZEA8</accession>
<keyword evidence="3" id="KW-1185">Reference proteome</keyword>
<name>A0A834ZEA8_TETSI</name>
<dbReference type="Pfam" id="PF07795">
    <property type="entry name" value="DUF1635"/>
    <property type="match status" value="1"/>
</dbReference>
<evidence type="ECO:0000313" key="2">
    <source>
        <dbReference type="EMBL" id="KAF8403995.1"/>
    </source>
</evidence>
<dbReference type="Proteomes" id="UP000655225">
    <property type="component" value="Unassembled WGS sequence"/>
</dbReference>
<protein>
    <submittedName>
        <fullName evidence="2">Uncharacterized protein</fullName>
    </submittedName>
</protein>
<comment type="caution">
    <text evidence="2">The sequence shown here is derived from an EMBL/GenBank/DDBJ whole genome shotgun (WGS) entry which is preliminary data.</text>
</comment>
<dbReference type="InterPro" id="IPR012862">
    <property type="entry name" value="DUF1635"/>
</dbReference>